<keyword evidence="4" id="KW-1185">Reference proteome</keyword>
<accession>A0AAX6G489</accession>
<gene>
    <name evidence="3" type="ORF">M6B38_341690</name>
    <name evidence="2" type="ORF">M6B38_383390</name>
</gene>
<reference evidence="2" key="2">
    <citation type="submission" date="2023-04" db="EMBL/GenBank/DDBJ databases">
        <authorList>
            <person name="Bruccoleri R.E."/>
            <person name="Oakeley E.J."/>
            <person name="Faust A.-M."/>
            <person name="Dessus-Babus S."/>
            <person name="Altorfer M."/>
            <person name="Burckhardt D."/>
            <person name="Oertli M."/>
            <person name="Naumann U."/>
            <person name="Petersen F."/>
            <person name="Wong J."/>
        </authorList>
    </citation>
    <scope>NUCLEOTIDE SEQUENCE</scope>
    <source>
        <strain evidence="2">GSM-AAB239-AS_SAM_17_03QT</strain>
        <tissue evidence="2">Leaf</tissue>
    </source>
</reference>
<sequence length="85" mass="8954">MLWGKLMVRKNLLGRGVCGGGCGVVAEVYMMVVSRQGGFGRGGRDVGGCCGRQQRRPRTGQLGLGFSSRILGIGVHVSDTKTVTN</sequence>
<evidence type="ECO:0000313" key="2">
    <source>
        <dbReference type="EMBL" id="KAJ6823499.1"/>
    </source>
</evidence>
<dbReference type="Proteomes" id="UP001140949">
    <property type="component" value="Unassembled WGS sequence"/>
</dbReference>
<keyword evidence="1" id="KW-1133">Transmembrane helix</keyword>
<dbReference type="AlphaFoldDB" id="A0AAX6G489"/>
<keyword evidence="1" id="KW-0812">Transmembrane</keyword>
<name>A0AAX6G489_IRIPA</name>
<proteinExistence type="predicted"/>
<organism evidence="2 4">
    <name type="scientific">Iris pallida</name>
    <name type="common">Sweet iris</name>
    <dbReference type="NCBI Taxonomy" id="29817"/>
    <lineage>
        <taxon>Eukaryota</taxon>
        <taxon>Viridiplantae</taxon>
        <taxon>Streptophyta</taxon>
        <taxon>Embryophyta</taxon>
        <taxon>Tracheophyta</taxon>
        <taxon>Spermatophyta</taxon>
        <taxon>Magnoliopsida</taxon>
        <taxon>Liliopsida</taxon>
        <taxon>Asparagales</taxon>
        <taxon>Iridaceae</taxon>
        <taxon>Iridoideae</taxon>
        <taxon>Irideae</taxon>
        <taxon>Iris</taxon>
    </lineage>
</organism>
<dbReference type="EMBL" id="JANAVB010015485">
    <property type="protein sequence ID" value="KAJ6833064.1"/>
    <property type="molecule type" value="Genomic_DNA"/>
</dbReference>
<evidence type="ECO:0000313" key="3">
    <source>
        <dbReference type="EMBL" id="KAJ6833064.1"/>
    </source>
</evidence>
<dbReference type="EMBL" id="JANAVB010022800">
    <property type="protein sequence ID" value="KAJ6823499.1"/>
    <property type="molecule type" value="Genomic_DNA"/>
</dbReference>
<keyword evidence="1" id="KW-0472">Membrane</keyword>
<reference evidence="2" key="1">
    <citation type="journal article" date="2023" name="GigaByte">
        <title>Genome assembly of the bearded iris, Iris pallida Lam.</title>
        <authorList>
            <person name="Bruccoleri R.E."/>
            <person name="Oakeley E.J."/>
            <person name="Faust A.M.E."/>
            <person name="Altorfer M."/>
            <person name="Dessus-Babus S."/>
            <person name="Burckhardt D."/>
            <person name="Oertli M."/>
            <person name="Naumann U."/>
            <person name="Petersen F."/>
            <person name="Wong J."/>
        </authorList>
    </citation>
    <scope>NUCLEOTIDE SEQUENCE</scope>
    <source>
        <strain evidence="2">GSM-AAB239-AS_SAM_17_03QT</strain>
    </source>
</reference>
<evidence type="ECO:0000313" key="4">
    <source>
        <dbReference type="Proteomes" id="UP001140949"/>
    </source>
</evidence>
<feature type="transmembrane region" description="Helical" evidence="1">
    <location>
        <begin position="12"/>
        <end position="32"/>
    </location>
</feature>
<evidence type="ECO:0000256" key="1">
    <source>
        <dbReference type="SAM" id="Phobius"/>
    </source>
</evidence>
<protein>
    <submittedName>
        <fullName evidence="2">Pollen-specific leucine-rich repeat extensin-like protein 4</fullName>
    </submittedName>
</protein>
<comment type="caution">
    <text evidence="2">The sequence shown here is derived from an EMBL/GenBank/DDBJ whole genome shotgun (WGS) entry which is preliminary data.</text>
</comment>